<organism evidence="12 13">
    <name type="scientific">Eleusine coracana subsp. coracana</name>
    <dbReference type="NCBI Taxonomy" id="191504"/>
    <lineage>
        <taxon>Eukaryota</taxon>
        <taxon>Viridiplantae</taxon>
        <taxon>Streptophyta</taxon>
        <taxon>Embryophyta</taxon>
        <taxon>Tracheophyta</taxon>
        <taxon>Spermatophyta</taxon>
        <taxon>Magnoliopsida</taxon>
        <taxon>Liliopsida</taxon>
        <taxon>Poales</taxon>
        <taxon>Poaceae</taxon>
        <taxon>PACMAD clade</taxon>
        <taxon>Chloridoideae</taxon>
        <taxon>Cynodonteae</taxon>
        <taxon>Eleusininae</taxon>
        <taxon>Eleusine</taxon>
    </lineage>
</organism>
<dbReference type="PANTHER" id="PTHR20856">
    <property type="entry name" value="DNA-DIRECTED RNA POLYMERASE I SUBUNIT 2"/>
    <property type="match status" value="1"/>
</dbReference>
<evidence type="ECO:0000256" key="8">
    <source>
        <dbReference type="SAM" id="Phobius"/>
    </source>
</evidence>
<keyword evidence="8" id="KW-0812">Transmembrane</keyword>
<feature type="transmembrane region" description="Helical" evidence="8">
    <location>
        <begin position="210"/>
        <end position="230"/>
    </location>
</feature>
<evidence type="ECO:0000256" key="7">
    <source>
        <dbReference type="RuleBase" id="RU000434"/>
    </source>
</evidence>
<sequence length="589" mass="66760">MEGFEKDDYETVAKAVLKDYVFVHLKYNHDKFNLLIFMLQKLYALVDKTAAPDNADALQYQEALLPGHLITVFLKDRLQDWLRKTKRLILEEAAKNKSFDLHDGFVVGVVIPLDICVIILCCLCVAHEIRKFLGKNTTSVGRAIESMLKVGKVNSQSGLDLPQILLNFQRDGMTIQAERLNFHRYISHFRAVHRGAAFAKMRTTSVRKLLPEYGSFMPFYFLFLCLHPLIPEDLEVGYVPLSLGGAYPGLYLFTNPARFVRPVRNLISLPDGKENIELIGPFEQMAKQTMGFCGQALKFRTDVKAFHLQDRLQDWLRKTKRLILEEAAKNKSFDLHDAHEIRKFLGKNTTSVGRAIESMLKVGKVNSQSGLDLPQRDGMTIQAERLNFHRYISHFRAVHRGAAFAKMRTTSIPEDLEVGYVPLSLGGAYPGLYLFTNPARFVRPVRNLISLPDGKENIELIGPFEQAFMEIKCPDGGAGGRNILFPATHEEIHPTAILSVVANLTPWSDHNQSPRNMYQCQMAKQTMGFCGQALKFRTDVKAFHLQVSSYDMEDAMILNKSAVDRGMFRGHIYQASYPLSIITINDIIL</sequence>
<keyword evidence="4" id="KW-0808">Transferase</keyword>
<dbReference type="Proteomes" id="UP001054889">
    <property type="component" value="Unassembled WGS sequence"/>
</dbReference>
<dbReference type="Gene3D" id="3.90.1110.10">
    <property type="entry name" value="RNA polymerase Rpb2, domain 2"/>
    <property type="match status" value="1"/>
</dbReference>
<evidence type="ECO:0000256" key="1">
    <source>
        <dbReference type="ARBA" id="ARBA00006835"/>
    </source>
</evidence>
<feature type="domain" description="RNA polymerase Rpb2" evidence="10">
    <location>
        <begin position="177"/>
        <end position="215"/>
    </location>
</feature>
<dbReference type="Gene3D" id="2.40.270.10">
    <property type="entry name" value="DNA-directed RNA polymerase, subunit 2, domain 6"/>
    <property type="match status" value="2"/>
</dbReference>
<evidence type="ECO:0000313" key="12">
    <source>
        <dbReference type="EMBL" id="GJM88039.1"/>
    </source>
</evidence>
<comment type="similarity">
    <text evidence="1 7">Belongs to the RNA polymerase beta chain family.</text>
</comment>
<dbReference type="InterPro" id="IPR037034">
    <property type="entry name" value="RNA_pol_Rpb2_2_sf"/>
</dbReference>
<feature type="domain" description="DNA-directed RNA polymerase subunit 2 hybrid-binding" evidence="9">
    <location>
        <begin position="501"/>
        <end position="545"/>
    </location>
</feature>
<evidence type="ECO:0000256" key="6">
    <source>
        <dbReference type="ARBA" id="ARBA00023163"/>
    </source>
</evidence>
<evidence type="ECO:0000256" key="4">
    <source>
        <dbReference type="ARBA" id="ARBA00022679"/>
    </source>
</evidence>
<dbReference type="InterPro" id="IPR007120">
    <property type="entry name" value="DNA-dir_RNAP_su2_dom"/>
</dbReference>
<reference evidence="12" key="1">
    <citation type="journal article" date="2018" name="DNA Res.">
        <title>Multiple hybrid de novo genome assembly of finger millet, an orphan allotetraploid crop.</title>
        <authorList>
            <person name="Hatakeyama M."/>
            <person name="Aluri S."/>
            <person name="Balachadran M.T."/>
            <person name="Sivarajan S.R."/>
            <person name="Patrignani A."/>
            <person name="Gruter S."/>
            <person name="Poveda L."/>
            <person name="Shimizu-Inatsugi R."/>
            <person name="Baeten J."/>
            <person name="Francoijs K.J."/>
            <person name="Nataraja K.N."/>
            <person name="Reddy Y.A.N."/>
            <person name="Phadnis S."/>
            <person name="Ravikumar R.L."/>
            <person name="Schlapbach R."/>
            <person name="Sreeman S.M."/>
            <person name="Shimizu K.K."/>
        </authorList>
    </citation>
    <scope>NUCLEOTIDE SEQUENCE</scope>
</reference>
<keyword evidence="8" id="KW-1133">Transmembrane helix</keyword>
<keyword evidence="8" id="KW-0472">Membrane</keyword>
<keyword evidence="6" id="KW-0804">Transcription</keyword>
<dbReference type="Gene3D" id="2.40.50.150">
    <property type="match status" value="1"/>
</dbReference>
<dbReference type="GO" id="GO:0006351">
    <property type="term" value="P:DNA-templated transcription"/>
    <property type="evidence" value="ECO:0007669"/>
    <property type="project" value="InterPro"/>
</dbReference>
<dbReference type="EC" id="2.7.7.6" evidence="2"/>
<keyword evidence="3" id="KW-0240">DNA-directed RNA polymerase</keyword>
<keyword evidence="13" id="KW-1185">Reference proteome</keyword>
<feature type="domain" description="DNA-directed RNA polymerase I subunit RPA2" evidence="11">
    <location>
        <begin position="228"/>
        <end position="261"/>
    </location>
</feature>
<dbReference type="InterPro" id="IPR007645">
    <property type="entry name" value="RNA_pol_Rpb2_3"/>
</dbReference>
<dbReference type="GO" id="GO:0003677">
    <property type="term" value="F:DNA binding"/>
    <property type="evidence" value="ECO:0007669"/>
    <property type="project" value="InterPro"/>
</dbReference>
<dbReference type="Gene3D" id="3.90.1100.10">
    <property type="match status" value="2"/>
</dbReference>
<feature type="domain" description="DNA-directed RNA polymerase I subunit RPA2" evidence="11">
    <location>
        <begin position="407"/>
        <end position="443"/>
    </location>
</feature>
<protein>
    <recommendedName>
        <fullName evidence="2">DNA-directed RNA polymerase</fullName>
        <ecNumber evidence="2">2.7.7.6</ecNumber>
    </recommendedName>
</protein>
<evidence type="ECO:0000313" key="13">
    <source>
        <dbReference type="Proteomes" id="UP001054889"/>
    </source>
</evidence>
<dbReference type="Pfam" id="PF06883">
    <property type="entry name" value="RNA_pol_Rpa2_4"/>
    <property type="match status" value="2"/>
</dbReference>
<comment type="caution">
    <text evidence="12">The sequence shown here is derived from an EMBL/GenBank/DDBJ whole genome shotgun (WGS) entry which is preliminary data.</text>
</comment>
<dbReference type="SUPFAM" id="SSF64484">
    <property type="entry name" value="beta and beta-prime subunits of DNA dependent RNA-polymerase"/>
    <property type="match status" value="2"/>
</dbReference>
<dbReference type="InterPro" id="IPR009674">
    <property type="entry name" value="Rpa2_dom_4"/>
</dbReference>
<dbReference type="EMBL" id="BQKI01000002">
    <property type="protein sequence ID" value="GJM88039.1"/>
    <property type="molecule type" value="Genomic_DNA"/>
</dbReference>
<dbReference type="InterPro" id="IPR037033">
    <property type="entry name" value="DNA-dir_RNAP_su2_hyb_sf"/>
</dbReference>
<evidence type="ECO:0000259" key="9">
    <source>
        <dbReference type="Pfam" id="PF00562"/>
    </source>
</evidence>
<dbReference type="GO" id="GO:0032549">
    <property type="term" value="F:ribonucleoside binding"/>
    <property type="evidence" value="ECO:0007669"/>
    <property type="project" value="InterPro"/>
</dbReference>
<dbReference type="Pfam" id="PF00562">
    <property type="entry name" value="RNA_pol_Rpb2_6"/>
    <property type="match status" value="2"/>
</dbReference>
<accession>A0AAV5BQP0</accession>
<reference evidence="12" key="2">
    <citation type="submission" date="2021-12" db="EMBL/GenBank/DDBJ databases">
        <title>Resequencing data analysis of finger millet.</title>
        <authorList>
            <person name="Hatakeyama M."/>
            <person name="Aluri S."/>
            <person name="Balachadran M.T."/>
            <person name="Sivarajan S.R."/>
            <person name="Poveda L."/>
            <person name="Shimizu-Inatsugi R."/>
            <person name="Schlapbach R."/>
            <person name="Sreeman S.M."/>
            <person name="Shimizu K.K."/>
        </authorList>
    </citation>
    <scope>NUCLEOTIDE SEQUENCE</scope>
</reference>
<dbReference type="GO" id="GO:0000428">
    <property type="term" value="C:DNA-directed RNA polymerase complex"/>
    <property type="evidence" value="ECO:0007669"/>
    <property type="project" value="UniProtKB-KW"/>
</dbReference>
<gene>
    <name evidence="12" type="primary">ga04057</name>
    <name evidence="12" type="ORF">PR202_ga04057</name>
</gene>
<evidence type="ECO:0000256" key="2">
    <source>
        <dbReference type="ARBA" id="ARBA00012418"/>
    </source>
</evidence>
<evidence type="ECO:0000259" key="10">
    <source>
        <dbReference type="Pfam" id="PF04565"/>
    </source>
</evidence>
<feature type="domain" description="DNA-directed RNA polymerase subunit 2 hybrid-binding" evidence="9">
    <location>
        <begin position="548"/>
        <end position="575"/>
    </location>
</feature>
<proteinExistence type="inferred from homology"/>
<keyword evidence="5" id="KW-0548">Nucleotidyltransferase</keyword>
<evidence type="ECO:0000256" key="3">
    <source>
        <dbReference type="ARBA" id="ARBA00022478"/>
    </source>
</evidence>
<feature type="transmembrane region" description="Helical" evidence="8">
    <location>
        <begin position="105"/>
        <end position="126"/>
    </location>
</feature>
<dbReference type="Pfam" id="PF04565">
    <property type="entry name" value="RNA_pol_Rpb2_3"/>
    <property type="match status" value="1"/>
</dbReference>
<dbReference type="GO" id="GO:0005634">
    <property type="term" value="C:nucleus"/>
    <property type="evidence" value="ECO:0007669"/>
    <property type="project" value="InterPro"/>
</dbReference>
<dbReference type="GO" id="GO:0003899">
    <property type="term" value="F:DNA-directed RNA polymerase activity"/>
    <property type="evidence" value="ECO:0007669"/>
    <property type="project" value="UniProtKB-EC"/>
</dbReference>
<evidence type="ECO:0000259" key="11">
    <source>
        <dbReference type="Pfam" id="PF06883"/>
    </source>
</evidence>
<dbReference type="AlphaFoldDB" id="A0AAV5BQP0"/>
<evidence type="ECO:0000256" key="5">
    <source>
        <dbReference type="ARBA" id="ARBA00022695"/>
    </source>
</evidence>
<dbReference type="InterPro" id="IPR015712">
    <property type="entry name" value="DNA-dir_RNA_pol_su2"/>
</dbReference>
<name>A0AAV5BQP0_ELECO</name>
<dbReference type="InterPro" id="IPR014724">
    <property type="entry name" value="RNA_pol_RPB2_OB-fold"/>
</dbReference>